<gene>
    <name evidence="1" type="ORF">CCHLO57077_00017928</name>
</gene>
<accession>A0AA35LVL8</accession>
<keyword evidence="2" id="KW-1185">Reference proteome</keyword>
<protein>
    <submittedName>
        <fullName evidence="1">Uncharacterized protein</fullName>
    </submittedName>
</protein>
<comment type="caution">
    <text evidence="1">The sequence shown here is derived from an EMBL/GenBank/DDBJ whole genome shotgun (WGS) entry which is preliminary data.</text>
</comment>
<organism evidence="1 2">
    <name type="scientific">Clonostachys chloroleuca</name>
    <dbReference type="NCBI Taxonomy" id="1926264"/>
    <lineage>
        <taxon>Eukaryota</taxon>
        <taxon>Fungi</taxon>
        <taxon>Dikarya</taxon>
        <taxon>Ascomycota</taxon>
        <taxon>Pezizomycotina</taxon>
        <taxon>Sordariomycetes</taxon>
        <taxon>Hypocreomycetidae</taxon>
        <taxon>Hypocreales</taxon>
        <taxon>Bionectriaceae</taxon>
        <taxon>Clonostachys</taxon>
    </lineage>
</organism>
<name>A0AA35LVL8_9HYPO</name>
<proteinExistence type="predicted"/>
<evidence type="ECO:0000313" key="1">
    <source>
        <dbReference type="EMBL" id="CAI6079322.1"/>
    </source>
</evidence>
<evidence type="ECO:0000313" key="2">
    <source>
        <dbReference type="Proteomes" id="UP001160390"/>
    </source>
</evidence>
<sequence length="86" mass="9581">MHALHGFPGDYFSGWPHQTSSQTEVNVALDLGPGGLYNTAIFFVKAARMGRTVRYIRKISDVDDSLTVELELREDHISMTKARDAA</sequence>
<dbReference type="AlphaFoldDB" id="A0AA35LVL8"/>
<reference evidence="1" key="1">
    <citation type="submission" date="2023-01" db="EMBL/GenBank/DDBJ databases">
        <authorList>
            <person name="Piombo E."/>
        </authorList>
    </citation>
    <scope>NUCLEOTIDE SEQUENCE</scope>
</reference>
<dbReference type="EMBL" id="CABFNP030000696">
    <property type="protein sequence ID" value="CAI6079322.1"/>
    <property type="molecule type" value="Genomic_DNA"/>
</dbReference>
<dbReference type="Proteomes" id="UP001160390">
    <property type="component" value="Unassembled WGS sequence"/>
</dbReference>